<dbReference type="SUPFAM" id="SSF51735">
    <property type="entry name" value="NAD(P)-binding Rossmann-fold domains"/>
    <property type="match status" value="1"/>
</dbReference>
<dbReference type="AlphaFoldDB" id="A0A0C3NW93"/>
<organism evidence="3 4">
    <name type="scientific">Pisolithus tinctorius Marx 270</name>
    <dbReference type="NCBI Taxonomy" id="870435"/>
    <lineage>
        <taxon>Eukaryota</taxon>
        <taxon>Fungi</taxon>
        <taxon>Dikarya</taxon>
        <taxon>Basidiomycota</taxon>
        <taxon>Agaricomycotina</taxon>
        <taxon>Agaricomycetes</taxon>
        <taxon>Agaricomycetidae</taxon>
        <taxon>Boletales</taxon>
        <taxon>Sclerodermatineae</taxon>
        <taxon>Pisolithaceae</taxon>
        <taxon>Pisolithus</taxon>
    </lineage>
</organism>
<reference evidence="3 4" key="1">
    <citation type="submission" date="2014-04" db="EMBL/GenBank/DDBJ databases">
        <authorList>
            <consortium name="DOE Joint Genome Institute"/>
            <person name="Kuo A."/>
            <person name="Kohler A."/>
            <person name="Costa M.D."/>
            <person name="Nagy L.G."/>
            <person name="Floudas D."/>
            <person name="Copeland A."/>
            <person name="Barry K.W."/>
            <person name="Cichocki N."/>
            <person name="Veneault-Fourrey C."/>
            <person name="LaButti K."/>
            <person name="Lindquist E.A."/>
            <person name="Lipzen A."/>
            <person name="Lundell T."/>
            <person name="Morin E."/>
            <person name="Murat C."/>
            <person name="Sun H."/>
            <person name="Tunlid A."/>
            <person name="Henrissat B."/>
            <person name="Grigoriev I.V."/>
            <person name="Hibbett D.S."/>
            <person name="Martin F."/>
            <person name="Nordberg H.P."/>
            <person name="Cantor M.N."/>
            <person name="Hua S.X."/>
        </authorList>
    </citation>
    <scope>NUCLEOTIDE SEQUENCE [LARGE SCALE GENOMIC DNA]</scope>
    <source>
        <strain evidence="3 4">Marx 270</strain>
    </source>
</reference>
<dbReference type="Gene3D" id="3.40.50.720">
    <property type="entry name" value="NAD(P)-binding Rossmann-like Domain"/>
    <property type="match status" value="1"/>
</dbReference>
<dbReference type="InterPro" id="IPR036291">
    <property type="entry name" value="NAD(P)-bd_dom_sf"/>
</dbReference>
<protein>
    <submittedName>
        <fullName evidence="3">Uncharacterized protein</fullName>
    </submittedName>
</protein>
<dbReference type="InterPro" id="IPR002347">
    <property type="entry name" value="SDR_fam"/>
</dbReference>
<proteinExistence type="inferred from homology"/>
<dbReference type="OrthoDB" id="2102561at2759"/>
<dbReference type="Proteomes" id="UP000054217">
    <property type="component" value="Unassembled WGS sequence"/>
</dbReference>
<accession>A0A0C3NW93</accession>
<dbReference type="HOGENOM" id="CLU_1856114_0_0_1"/>
<evidence type="ECO:0000256" key="1">
    <source>
        <dbReference type="ARBA" id="ARBA00006484"/>
    </source>
</evidence>
<dbReference type="GO" id="GO:0016491">
    <property type="term" value="F:oxidoreductase activity"/>
    <property type="evidence" value="ECO:0007669"/>
    <property type="project" value="UniProtKB-KW"/>
</dbReference>
<gene>
    <name evidence="3" type="ORF">M404DRAFT_1004704</name>
</gene>
<evidence type="ECO:0000313" key="4">
    <source>
        <dbReference type="Proteomes" id="UP000054217"/>
    </source>
</evidence>
<dbReference type="Pfam" id="PF00106">
    <property type="entry name" value="adh_short"/>
    <property type="match status" value="1"/>
</dbReference>
<evidence type="ECO:0000313" key="3">
    <source>
        <dbReference type="EMBL" id="KIN99453.1"/>
    </source>
</evidence>
<dbReference type="InParanoid" id="A0A0C3NW93"/>
<dbReference type="EMBL" id="KN832005">
    <property type="protein sequence ID" value="KIN99453.1"/>
    <property type="molecule type" value="Genomic_DNA"/>
</dbReference>
<dbReference type="STRING" id="870435.A0A0C3NW93"/>
<sequence length="138" mass="15520">MPATGLQLSELFNVQGDPRDRVYDASGFRLWPYLLWVLGLALEKLWTSPRTRIWYSCLSFFCPVAEATIAQTRKAFELNSFVALCVTKATVPPMMKRHEGLVINIGSIVGTSKTPWNTLHYTASPEALIWSSNHSISM</sequence>
<name>A0A0C3NW93_PISTI</name>
<dbReference type="PANTHER" id="PTHR44169:SF6">
    <property type="entry name" value="NADPH-DEPENDENT 1-ACYLDIHYDROXYACETONE PHOSPHATE REDUCTASE"/>
    <property type="match status" value="1"/>
</dbReference>
<dbReference type="PANTHER" id="PTHR44169">
    <property type="entry name" value="NADPH-DEPENDENT 1-ACYLDIHYDROXYACETONE PHOSPHATE REDUCTASE"/>
    <property type="match status" value="1"/>
</dbReference>
<comment type="similarity">
    <text evidence="1">Belongs to the short-chain dehydrogenases/reductases (SDR) family.</text>
</comment>
<reference evidence="4" key="2">
    <citation type="submission" date="2015-01" db="EMBL/GenBank/DDBJ databases">
        <title>Evolutionary Origins and Diversification of the Mycorrhizal Mutualists.</title>
        <authorList>
            <consortium name="DOE Joint Genome Institute"/>
            <consortium name="Mycorrhizal Genomics Consortium"/>
            <person name="Kohler A."/>
            <person name="Kuo A."/>
            <person name="Nagy L.G."/>
            <person name="Floudas D."/>
            <person name="Copeland A."/>
            <person name="Barry K.W."/>
            <person name="Cichocki N."/>
            <person name="Veneault-Fourrey C."/>
            <person name="LaButti K."/>
            <person name="Lindquist E.A."/>
            <person name="Lipzen A."/>
            <person name="Lundell T."/>
            <person name="Morin E."/>
            <person name="Murat C."/>
            <person name="Riley R."/>
            <person name="Ohm R."/>
            <person name="Sun H."/>
            <person name="Tunlid A."/>
            <person name="Henrissat B."/>
            <person name="Grigoriev I.V."/>
            <person name="Hibbett D.S."/>
            <person name="Martin F."/>
        </authorList>
    </citation>
    <scope>NUCLEOTIDE SEQUENCE [LARGE SCALE GENOMIC DNA]</scope>
    <source>
        <strain evidence="4">Marx 270</strain>
    </source>
</reference>
<keyword evidence="4" id="KW-1185">Reference proteome</keyword>
<evidence type="ECO:0000256" key="2">
    <source>
        <dbReference type="ARBA" id="ARBA00023002"/>
    </source>
</evidence>
<keyword evidence="2" id="KW-0560">Oxidoreductase</keyword>